<reference evidence="2 3" key="1">
    <citation type="submission" date="2023-04" db="EMBL/GenBank/DDBJ databases">
        <title>Neorhizobium petrolearium OS53, complete genome.</title>
        <authorList>
            <person name="Yu T."/>
        </authorList>
    </citation>
    <scope>NUCLEOTIDE SEQUENCE [LARGE SCALE GENOMIC DNA]</scope>
    <source>
        <strain evidence="2 3">OS53</strain>
    </source>
</reference>
<accession>A0ABY8M3C1</accession>
<dbReference type="InterPro" id="IPR018247">
    <property type="entry name" value="EF_Hand_1_Ca_BS"/>
</dbReference>
<evidence type="ECO:0000259" key="1">
    <source>
        <dbReference type="PROSITE" id="PS50222"/>
    </source>
</evidence>
<dbReference type="SUPFAM" id="SSF47473">
    <property type="entry name" value="EF-hand"/>
    <property type="match status" value="1"/>
</dbReference>
<dbReference type="Gene3D" id="1.10.238.10">
    <property type="entry name" value="EF-hand"/>
    <property type="match status" value="2"/>
</dbReference>
<sequence>MNNWDLDGNGTATIEELREMRASVFLSFDSNENGALDAEEYLMFDEARQNDVNNYEGAQRAQMQKVADRLSQPLSDLDKDGKVTREEFLAGADTWFAELDKNADGGITLHDFAM</sequence>
<dbReference type="PROSITE" id="PS00018">
    <property type="entry name" value="EF_HAND_1"/>
    <property type="match status" value="1"/>
</dbReference>
<dbReference type="Pfam" id="PF13202">
    <property type="entry name" value="EF-hand_5"/>
    <property type="match status" value="1"/>
</dbReference>
<dbReference type="Pfam" id="PF13499">
    <property type="entry name" value="EF-hand_7"/>
    <property type="match status" value="1"/>
</dbReference>
<dbReference type="PROSITE" id="PS50222">
    <property type="entry name" value="EF_HAND_2"/>
    <property type="match status" value="1"/>
</dbReference>
<protein>
    <submittedName>
        <fullName evidence="2">EF-hand domain-containing protein</fullName>
    </submittedName>
</protein>
<dbReference type="InterPro" id="IPR002048">
    <property type="entry name" value="EF_hand_dom"/>
</dbReference>
<proteinExistence type="predicted"/>
<name>A0ABY8M3C1_9HYPH</name>
<evidence type="ECO:0000313" key="2">
    <source>
        <dbReference type="EMBL" id="WGI68451.1"/>
    </source>
</evidence>
<dbReference type="EMBL" id="CP123000">
    <property type="protein sequence ID" value="WGI68451.1"/>
    <property type="molecule type" value="Genomic_DNA"/>
</dbReference>
<dbReference type="Proteomes" id="UP001227095">
    <property type="component" value="Chromosome"/>
</dbReference>
<keyword evidence="3" id="KW-1185">Reference proteome</keyword>
<dbReference type="RefSeq" id="WP_227705005.1">
    <property type="nucleotide sequence ID" value="NZ_CP123000.1"/>
</dbReference>
<feature type="domain" description="EF-hand" evidence="1">
    <location>
        <begin position="87"/>
        <end position="114"/>
    </location>
</feature>
<organism evidence="2 3">
    <name type="scientific">Neorhizobium petrolearium</name>
    <dbReference type="NCBI Taxonomy" id="515361"/>
    <lineage>
        <taxon>Bacteria</taxon>
        <taxon>Pseudomonadati</taxon>
        <taxon>Pseudomonadota</taxon>
        <taxon>Alphaproteobacteria</taxon>
        <taxon>Hyphomicrobiales</taxon>
        <taxon>Rhizobiaceae</taxon>
        <taxon>Rhizobium/Agrobacterium group</taxon>
        <taxon>Neorhizobium</taxon>
    </lineage>
</organism>
<dbReference type="InterPro" id="IPR011992">
    <property type="entry name" value="EF-hand-dom_pair"/>
</dbReference>
<evidence type="ECO:0000313" key="3">
    <source>
        <dbReference type="Proteomes" id="UP001227095"/>
    </source>
</evidence>
<gene>
    <name evidence="2" type="ORF">QEO92_26455</name>
</gene>